<evidence type="ECO:0000259" key="22">
    <source>
        <dbReference type="Pfam" id="PF02875"/>
    </source>
</evidence>
<evidence type="ECO:0000256" key="5">
    <source>
        <dbReference type="ARBA" id="ARBA00008276"/>
    </source>
</evidence>
<evidence type="ECO:0000256" key="7">
    <source>
        <dbReference type="ARBA" id="ARBA00013025"/>
    </source>
</evidence>
<evidence type="ECO:0000259" key="23">
    <source>
        <dbReference type="Pfam" id="PF08245"/>
    </source>
</evidence>
<dbReference type="InterPro" id="IPR013221">
    <property type="entry name" value="Mur_ligase_cen"/>
</dbReference>
<evidence type="ECO:0000256" key="3">
    <source>
        <dbReference type="ARBA" id="ARBA00004799"/>
    </source>
</evidence>
<dbReference type="GO" id="GO:0046656">
    <property type="term" value="P:folic acid biosynthetic process"/>
    <property type="evidence" value="ECO:0007669"/>
    <property type="project" value="UniProtKB-KW"/>
</dbReference>
<dbReference type="KEGG" id="tpol:Mal48_18920"/>
<dbReference type="GO" id="GO:0008841">
    <property type="term" value="F:dihydrofolate synthase activity"/>
    <property type="evidence" value="ECO:0007669"/>
    <property type="project" value="UniProtKB-EC"/>
</dbReference>
<evidence type="ECO:0000256" key="1">
    <source>
        <dbReference type="ARBA" id="ARBA00001946"/>
    </source>
</evidence>
<evidence type="ECO:0000256" key="9">
    <source>
        <dbReference type="ARBA" id="ARBA00022598"/>
    </source>
</evidence>
<evidence type="ECO:0000256" key="4">
    <source>
        <dbReference type="ARBA" id="ARBA00005150"/>
    </source>
</evidence>
<dbReference type="OrthoDB" id="9809356at2"/>
<evidence type="ECO:0000313" key="24">
    <source>
        <dbReference type="EMBL" id="QDT32645.1"/>
    </source>
</evidence>
<evidence type="ECO:0000256" key="17">
    <source>
        <dbReference type="ARBA" id="ARBA00032510"/>
    </source>
</evidence>
<dbReference type="NCBIfam" id="TIGR01499">
    <property type="entry name" value="folC"/>
    <property type="match status" value="1"/>
</dbReference>
<evidence type="ECO:0000256" key="18">
    <source>
        <dbReference type="ARBA" id="ARBA00047493"/>
    </source>
</evidence>
<dbReference type="RefSeq" id="WP_145198052.1">
    <property type="nucleotide sequence ID" value="NZ_CP036267.1"/>
</dbReference>
<organism evidence="24 25">
    <name type="scientific">Thalassoglobus polymorphus</name>
    <dbReference type="NCBI Taxonomy" id="2527994"/>
    <lineage>
        <taxon>Bacteria</taxon>
        <taxon>Pseudomonadati</taxon>
        <taxon>Planctomycetota</taxon>
        <taxon>Planctomycetia</taxon>
        <taxon>Planctomycetales</taxon>
        <taxon>Planctomycetaceae</taxon>
        <taxon>Thalassoglobus</taxon>
    </lineage>
</organism>
<evidence type="ECO:0000256" key="16">
    <source>
        <dbReference type="ARBA" id="ARBA00030592"/>
    </source>
</evidence>
<keyword evidence="10" id="KW-0479">Metal-binding</keyword>
<evidence type="ECO:0000256" key="8">
    <source>
        <dbReference type="ARBA" id="ARBA00019357"/>
    </source>
</evidence>
<dbReference type="Gene3D" id="3.40.1190.10">
    <property type="entry name" value="Mur-like, catalytic domain"/>
    <property type="match status" value="1"/>
</dbReference>
<keyword evidence="12" id="KW-0067">ATP-binding</keyword>
<evidence type="ECO:0000256" key="10">
    <source>
        <dbReference type="ARBA" id="ARBA00022723"/>
    </source>
</evidence>
<evidence type="ECO:0000256" key="20">
    <source>
        <dbReference type="ARBA" id="ARBA00049035"/>
    </source>
</evidence>
<evidence type="ECO:0000256" key="15">
    <source>
        <dbReference type="ARBA" id="ARBA00030048"/>
    </source>
</evidence>
<dbReference type="FunFam" id="3.40.1190.10:FF:000011">
    <property type="entry name" value="Folylpolyglutamate synthase/dihydrofolate synthase"/>
    <property type="match status" value="1"/>
</dbReference>
<keyword evidence="25" id="KW-1185">Reference proteome</keyword>
<comment type="catalytic activity">
    <reaction evidence="20">
        <text>(6R)-5,10-methylenetetrahydrofolyl-(gamma-L-Glu)(n) + L-glutamate + ATP = (6R)-5,10-methylenetetrahydrofolyl-(gamma-L-Glu)(n+1) + ADP + phosphate + H(+)</text>
        <dbReference type="Rhea" id="RHEA:51912"/>
        <dbReference type="Rhea" id="RHEA-COMP:13257"/>
        <dbReference type="Rhea" id="RHEA-COMP:13258"/>
        <dbReference type="ChEBI" id="CHEBI:15378"/>
        <dbReference type="ChEBI" id="CHEBI:29985"/>
        <dbReference type="ChEBI" id="CHEBI:30616"/>
        <dbReference type="ChEBI" id="CHEBI:43474"/>
        <dbReference type="ChEBI" id="CHEBI:136572"/>
        <dbReference type="ChEBI" id="CHEBI:456216"/>
        <dbReference type="EC" id="6.3.2.17"/>
    </reaction>
</comment>
<accession>A0A517QM05</accession>
<dbReference type="PIRSF" id="PIRSF001563">
    <property type="entry name" value="Folylpolyglu_synth"/>
    <property type="match status" value="1"/>
</dbReference>
<dbReference type="InterPro" id="IPR004101">
    <property type="entry name" value="Mur_ligase_C"/>
</dbReference>
<proteinExistence type="inferred from homology"/>
<dbReference type="SUPFAM" id="SSF53244">
    <property type="entry name" value="MurD-like peptide ligases, peptide-binding domain"/>
    <property type="match status" value="1"/>
</dbReference>
<comment type="catalytic activity">
    <reaction evidence="21">
        <text>7,8-dihydropteroate + L-glutamate + ATP = 7,8-dihydrofolate + ADP + phosphate + H(+)</text>
        <dbReference type="Rhea" id="RHEA:23584"/>
        <dbReference type="ChEBI" id="CHEBI:15378"/>
        <dbReference type="ChEBI" id="CHEBI:17839"/>
        <dbReference type="ChEBI" id="CHEBI:29985"/>
        <dbReference type="ChEBI" id="CHEBI:30616"/>
        <dbReference type="ChEBI" id="CHEBI:43474"/>
        <dbReference type="ChEBI" id="CHEBI:57451"/>
        <dbReference type="ChEBI" id="CHEBI:456216"/>
        <dbReference type="EC" id="6.3.2.12"/>
    </reaction>
</comment>
<dbReference type="InterPro" id="IPR001645">
    <property type="entry name" value="Folylpolyglutamate_synth"/>
</dbReference>
<dbReference type="Pfam" id="PF08245">
    <property type="entry name" value="Mur_ligase_M"/>
    <property type="match status" value="1"/>
</dbReference>
<dbReference type="InterPro" id="IPR036565">
    <property type="entry name" value="Mur-like_cat_sf"/>
</dbReference>
<dbReference type="EC" id="6.3.2.17" evidence="7"/>
<name>A0A517QM05_9PLAN</name>
<dbReference type="AlphaFoldDB" id="A0A517QM05"/>
<comment type="pathway">
    <text evidence="3">Cofactor biosynthesis; tetrahydrofolate biosynthesis; 7,8-dihydrofolate from 2-amino-4-hydroxy-6-hydroxymethyl-7,8-dihydropteridine diphosphate and 4-aminobenzoate: step 2/2.</text>
</comment>
<evidence type="ECO:0000256" key="2">
    <source>
        <dbReference type="ARBA" id="ARBA00002714"/>
    </source>
</evidence>
<dbReference type="GO" id="GO:0005524">
    <property type="term" value="F:ATP binding"/>
    <property type="evidence" value="ECO:0007669"/>
    <property type="project" value="UniProtKB-KW"/>
</dbReference>
<evidence type="ECO:0000256" key="21">
    <source>
        <dbReference type="ARBA" id="ARBA00049161"/>
    </source>
</evidence>
<dbReference type="Proteomes" id="UP000315724">
    <property type="component" value="Chromosome"/>
</dbReference>
<comment type="catalytic activity">
    <reaction evidence="19">
        <text>10-formyltetrahydrofolyl-(gamma-L-Glu)(n) + L-glutamate + ATP = 10-formyltetrahydrofolyl-(gamma-L-Glu)(n+1) + ADP + phosphate + H(+)</text>
        <dbReference type="Rhea" id="RHEA:51904"/>
        <dbReference type="Rhea" id="RHEA-COMP:13088"/>
        <dbReference type="Rhea" id="RHEA-COMP:14300"/>
        <dbReference type="ChEBI" id="CHEBI:15378"/>
        <dbReference type="ChEBI" id="CHEBI:29985"/>
        <dbReference type="ChEBI" id="CHEBI:30616"/>
        <dbReference type="ChEBI" id="CHEBI:43474"/>
        <dbReference type="ChEBI" id="CHEBI:134413"/>
        <dbReference type="ChEBI" id="CHEBI:456216"/>
        <dbReference type="EC" id="6.3.2.17"/>
    </reaction>
</comment>
<feature type="domain" description="Mur ligase central" evidence="23">
    <location>
        <begin position="71"/>
        <end position="304"/>
    </location>
</feature>
<comment type="cofactor">
    <cofactor evidence="1">
        <name>Mg(2+)</name>
        <dbReference type="ChEBI" id="CHEBI:18420"/>
    </cofactor>
</comment>
<comment type="similarity">
    <text evidence="5">Belongs to the folylpolyglutamate synthase family.</text>
</comment>
<evidence type="ECO:0000256" key="14">
    <source>
        <dbReference type="ARBA" id="ARBA00022909"/>
    </source>
</evidence>
<evidence type="ECO:0000256" key="13">
    <source>
        <dbReference type="ARBA" id="ARBA00022842"/>
    </source>
</evidence>
<keyword evidence="13" id="KW-0460">Magnesium</keyword>
<dbReference type="GO" id="GO:0005737">
    <property type="term" value="C:cytoplasm"/>
    <property type="evidence" value="ECO:0007669"/>
    <property type="project" value="TreeGrafter"/>
</dbReference>
<dbReference type="InterPro" id="IPR036615">
    <property type="entry name" value="Mur_ligase_C_dom_sf"/>
</dbReference>
<dbReference type="Gene3D" id="3.90.190.20">
    <property type="entry name" value="Mur ligase, C-terminal domain"/>
    <property type="match status" value="1"/>
</dbReference>
<feature type="domain" description="Mur ligase C-terminal" evidence="22">
    <location>
        <begin position="331"/>
        <end position="451"/>
    </location>
</feature>
<sequence length="467" mass="51108">MTESSTTRSQRQDSEEVSARYEQGINFLLGRINYERRPDLASGPQSFRLGRMQSLLHRIGDPQNDLSCVHIAGSKGKGSTATMVAQILETAGLKVGLFTSPHAHRFEERFTVNGLLPSEEDFNSIIEQLQRVTAEMDLEASGGPTFFELATAAGWLHFKKQQVDLAVIEVGLGGRLDSTNICHPLVSIITSISKDHTRLLGGTEALIAREKAGIIKHQIPVISGVLHPEAAAVIHEVADSQASPILQLGRELKTTASPPDHNSELILPGWSFDFEHGETSFKDLQLSMPGEHQTRNAALAVAAVMSLKDQGIHVSESQLREGLLSARIPLRVELINRKPVLIIDAAHNPASIQALCETLKPVPARRKICLFASSRDKDCEELLRSLDYLFDEFILTAYQENPRAIPIDDLEAIAQRILTTPFSTSPSPTSALQQAFNSVSPQDLICATGSFFLAAEIGKAWKLAEHP</sequence>
<comment type="pathway">
    <text evidence="4">Cofactor biosynthesis; tetrahydrofolylpolyglutamate biosynthesis.</text>
</comment>
<keyword evidence="9 24" id="KW-0436">Ligase</keyword>
<evidence type="ECO:0000313" key="25">
    <source>
        <dbReference type="Proteomes" id="UP000315724"/>
    </source>
</evidence>
<evidence type="ECO:0000256" key="11">
    <source>
        <dbReference type="ARBA" id="ARBA00022741"/>
    </source>
</evidence>
<keyword evidence="14" id="KW-0289">Folate biosynthesis</keyword>
<evidence type="ECO:0000256" key="19">
    <source>
        <dbReference type="ARBA" id="ARBA00047808"/>
    </source>
</evidence>
<keyword evidence="11" id="KW-0547">Nucleotide-binding</keyword>
<dbReference type="PANTHER" id="PTHR11136">
    <property type="entry name" value="FOLYLPOLYGLUTAMATE SYNTHASE-RELATED"/>
    <property type="match status" value="1"/>
</dbReference>
<dbReference type="PANTHER" id="PTHR11136:SF0">
    <property type="entry name" value="DIHYDROFOLATE SYNTHETASE-RELATED"/>
    <property type="match status" value="1"/>
</dbReference>
<comment type="catalytic activity">
    <reaction evidence="18">
        <text>(6S)-5,6,7,8-tetrahydrofolyl-(gamma-L-Glu)(n) + L-glutamate + ATP = (6S)-5,6,7,8-tetrahydrofolyl-(gamma-L-Glu)(n+1) + ADP + phosphate + H(+)</text>
        <dbReference type="Rhea" id="RHEA:10580"/>
        <dbReference type="Rhea" id="RHEA-COMP:14738"/>
        <dbReference type="Rhea" id="RHEA-COMP:14740"/>
        <dbReference type="ChEBI" id="CHEBI:15378"/>
        <dbReference type="ChEBI" id="CHEBI:29985"/>
        <dbReference type="ChEBI" id="CHEBI:30616"/>
        <dbReference type="ChEBI" id="CHEBI:43474"/>
        <dbReference type="ChEBI" id="CHEBI:141005"/>
        <dbReference type="ChEBI" id="CHEBI:456216"/>
        <dbReference type="EC" id="6.3.2.17"/>
    </reaction>
</comment>
<reference evidence="24 25" key="1">
    <citation type="submission" date="2019-02" db="EMBL/GenBank/DDBJ databases">
        <title>Deep-cultivation of Planctomycetes and their phenomic and genomic characterization uncovers novel biology.</title>
        <authorList>
            <person name="Wiegand S."/>
            <person name="Jogler M."/>
            <person name="Boedeker C."/>
            <person name="Pinto D."/>
            <person name="Vollmers J."/>
            <person name="Rivas-Marin E."/>
            <person name="Kohn T."/>
            <person name="Peeters S.H."/>
            <person name="Heuer A."/>
            <person name="Rast P."/>
            <person name="Oberbeckmann S."/>
            <person name="Bunk B."/>
            <person name="Jeske O."/>
            <person name="Meyerdierks A."/>
            <person name="Storesund J.E."/>
            <person name="Kallscheuer N."/>
            <person name="Luecker S."/>
            <person name="Lage O.M."/>
            <person name="Pohl T."/>
            <person name="Merkel B.J."/>
            <person name="Hornburger P."/>
            <person name="Mueller R.-W."/>
            <person name="Bruemmer F."/>
            <person name="Labrenz M."/>
            <person name="Spormann A.M."/>
            <person name="Op den Camp H."/>
            <person name="Overmann J."/>
            <person name="Amann R."/>
            <person name="Jetten M.S.M."/>
            <person name="Mascher T."/>
            <person name="Medema M.H."/>
            <person name="Devos D.P."/>
            <person name="Kaster A.-K."/>
            <person name="Ovreas L."/>
            <person name="Rohde M."/>
            <person name="Galperin M.Y."/>
            <person name="Jogler C."/>
        </authorList>
    </citation>
    <scope>NUCLEOTIDE SEQUENCE [LARGE SCALE GENOMIC DNA]</scope>
    <source>
        <strain evidence="24 25">Mal48</strain>
    </source>
</reference>
<dbReference type="EC" id="6.3.2.12" evidence="6"/>
<gene>
    <name evidence="24" type="ORF">Mal48_18920</name>
</gene>
<dbReference type="SUPFAM" id="SSF53623">
    <property type="entry name" value="MurD-like peptide ligases, catalytic domain"/>
    <property type="match status" value="1"/>
</dbReference>
<dbReference type="GO" id="GO:0004326">
    <property type="term" value="F:tetrahydrofolylpolyglutamate synthase activity"/>
    <property type="evidence" value="ECO:0007669"/>
    <property type="project" value="UniProtKB-EC"/>
</dbReference>
<evidence type="ECO:0000256" key="6">
    <source>
        <dbReference type="ARBA" id="ARBA00013023"/>
    </source>
</evidence>
<evidence type="ECO:0000256" key="12">
    <source>
        <dbReference type="ARBA" id="ARBA00022840"/>
    </source>
</evidence>
<dbReference type="EMBL" id="CP036267">
    <property type="protein sequence ID" value="QDT32645.1"/>
    <property type="molecule type" value="Genomic_DNA"/>
</dbReference>
<dbReference type="GO" id="GO:0046872">
    <property type="term" value="F:metal ion binding"/>
    <property type="evidence" value="ECO:0007669"/>
    <property type="project" value="UniProtKB-KW"/>
</dbReference>
<protein>
    <recommendedName>
        <fullName evidence="8">Dihydrofolate synthase/folylpolyglutamate synthase</fullName>
        <ecNumber evidence="6">6.3.2.12</ecNumber>
        <ecNumber evidence="7">6.3.2.17</ecNumber>
    </recommendedName>
    <alternativeName>
        <fullName evidence="17">Folylpoly-gamma-glutamate synthetase-dihydrofolate synthetase</fullName>
    </alternativeName>
    <alternativeName>
        <fullName evidence="15">Folylpolyglutamate synthetase</fullName>
    </alternativeName>
    <alternativeName>
        <fullName evidence="16">Tetrahydrofolylpolyglutamate synthase</fullName>
    </alternativeName>
</protein>
<comment type="function">
    <text evidence="2">Functions in two distinct reactions of the de novo folate biosynthetic pathway. Catalyzes the addition of a glutamate residue to dihydropteroate (7,8-dihydropteroate or H2Pte) to form dihydrofolate (7,8-dihydrofolate monoglutamate or H2Pte-Glu). Also catalyzes successive additions of L-glutamate to tetrahydrofolate or 10-formyltetrahydrofolate or 5,10-methylenetetrahydrofolate, leading to folylpolyglutamate derivatives.</text>
</comment>
<dbReference type="Pfam" id="PF02875">
    <property type="entry name" value="Mur_ligase_C"/>
    <property type="match status" value="1"/>
</dbReference>